<proteinExistence type="predicted"/>
<evidence type="ECO:0000313" key="1">
    <source>
        <dbReference type="EMBL" id="KAK7823453.1"/>
    </source>
</evidence>
<protein>
    <submittedName>
        <fullName evidence="1">Uncharacterized protein</fullName>
    </submittedName>
</protein>
<dbReference type="Pfam" id="PF01391">
    <property type="entry name" value="Collagen"/>
    <property type="match status" value="1"/>
</dbReference>
<comment type="caution">
    <text evidence="1">The sequence shown here is derived from an EMBL/GenBank/DDBJ whole genome shotgun (WGS) entry which is preliminary data.</text>
</comment>
<accession>A0AAW0JA49</accession>
<dbReference type="AlphaFoldDB" id="A0AAW0JA49"/>
<evidence type="ECO:0000313" key="2">
    <source>
        <dbReference type="Proteomes" id="UP001488838"/>
    </source>
</evidence>
<sequence>MTPEESLNVIQPASMWAVCFLSLPQSLLPDASSSLHRDTRAILEQQGTLENRASQDLRAVQGPKVTLAGRSSYAALPGVSGYIGLPGLFGLPGSDGERGLPGVPGKRGEMGRPVKIFRVYYADSTGSPTSH</sequence>
<dbReference type="Proteomes" id="UP001488838">
    <property type="component" value="Unassembled WGS sequence"/>
</dbReference>
<dbReference type="InterPro" id="IPR008160">
    <property type="entry name" value="Collagen"/>
</dbReference>
<gene>
    <name evidence="1" type="ORF">U0070_013802</name>
</gene>
<keyword evidence="2" id="KW-1185">Reference proteome</keyword>
<organism evidence="1 2">
    <name type="scientific">Myodes glareolus</name>
    <name type="common">Bank vole</name>
    <name type="synonym">Clethrionomys glareolus</name>
    <dbReference type="NCBI Taxonomy" id="447135"/>
    <lineage>
        <taxon>Eukaryota</taxon>
        <taxon>Metazoa</taxon>
        <taxon>Chordata</taxon>
        <taxon>Craniata</taxon>
        <taxon>Vertebrata</taxon>
        <taxon>Euteleostomi</taxon>
        <taxon>Mammalia</taxon>
        <taxon>Eutheria</taxon>
        <taxon>Euarchontoglires</taxon>
        <taxon>Glires</taxon>
        <taxon>Rodentia</taxon>
        <taxon>Myomorpha</taxon>
        <taxon>Muroidea</taxon>
        <taxon>Cricetidae</taxon>
        <taxon>Arvicolinae</taxon>
        <taxon>Myodes</taxon>
    </lineage>
</organism>
<name>A0AAW0JA49_MYOGA</name>
<dbReference type="EMBL" id="JBBHLL010000052">
    <property type="protein sequence ID" value="KAK7823453.1"/>
    <property type="molecule type" value="Genomic_DNA"/>
</dbReference>
<reference evidence="1 2" key="1">
    <citation type="journal article" date="2023" name="bioRxiv">
        <title>Conserved and derived expression patterns and positive selection on dental genes reveal complex evolutionary context of ever-growing rodent molars.</title>
        <authorList>
            <person name="Calamari Z.T."/>
            <person name="Song A."/>
            <person name="Cohen E."/>
            <person name="Akter M."/>
            <person name="Roy R.D."/>
            <person name="Hallikas O."/>
            <person name="Christensen M.M."/>
            <person name="Li P."/>
            <person name="Marangoni P."/>
            <person name="Jernvall J."/>
            <person name="Klein O.D."/>
        </authorList>
    </citation>
    <scope>NUCLEOTIDE SEQUENCE [LARGE SCALE GENOMIC DNA]</scope>
    <source>
        <strain evidence="1">V071</strain>
    </source>
</reference>